<reference evidence="1" key="1">
    <citation type="submission" date="2019-08" db="EMBL/GenBank/DDBJ databases">
        <authorList>
            <person name="Kucharzyk K."/>
            <person name="Murdoch R.W."/>
            <person name="Higgins S."/>
            <person name="Loffler F."/>
        </authorList>
    </citation>
    <scope>NUCLEOTIDE SEQUENCE</scope>
</reference>
<dbReference type="EMBL" id="VSSQ01040845">
    <property type="protein sequence ID" value="MPM94164.1"/>
    <property type="molecule type" value="Genomic_DNA"/>
</dbReference>
<comment type="caution">
    <text evidence="1">The sequence shown here is derived from an EMBL/GenBank/DDBJ whole genome shotgun (WGS) entry which is preliminary data.</text>
</comment>
<gene>
    <name evidence="1" type="ORF">SDC9_141309</name>
</gene>
<sequence>MTARLHARCAHRIGPHGLPGLGLGHRGGGADHKAACGVQTLYLGAAQNAEGEAGHRRFLRQQGLELGAEILAPLRGHAGREAEFGIERRQSFHGLLHLGWRG</sequence>
<organism evidence="1">
    <name type="scientific">bioreactor metagenome</name>
    <dbReference type="NCBI Taxonomy" id="1076179"/>
    <lineage>
        <taxon>unclassified sequences</taxon>
        <taxon>metagenomes</taxon>
        <taxon>ecological metagenomes</taxon>
    </lineage>
</organism>
<evidence type="ECO:0000313" key="1">
    <source>
        <dbReference type="EMBL" id="MPM94164.1"/>
    </source>
</evidence>
<accession>A0A645DXA7</accession>
<dbReference type="AlphaFoldDB" id="A0A645DXA7"/>
<protein>
    <submittedName>
        <fullName evidence="1">Uncharacterized protein</fullName>
    </submittedName>
</protein>
<proteinExistence type="predicted"/>
<name>A0A645DXA7_9ZZZZ</name>